<gene>
    <name evidence="4" type="ORF">KDL28_31310</name>
</gene>
<evidence type="ECO:0000256" key="2">
    <source>
        <dbReference type="ARBA" id="ARBA00023002"/>
    </source>
</evidence>
<evidence type="ECO:0000313" key="4">
    <source>
        <dbReference type="EMBL" id="MCO1659567.1"/>
    </source>
</evidence>
<dbReference type="InterPro" id="IPR020904">
    <property type="entry name" value="Sc_DH/Rdtase_CS"/>
</dbReference>
<dbReference type="PRINTS" id="PR00080">
    <property type="entry name" value="SDRFAMILY"/>
</dbReference>
<dbReference type="PRINTS" id="PR00081">
    <property type="entry name" value="GDHRDH"/>
</dbReference>
<evidence type="ECO:0000256" key="1">
    <source>
        <dbReference type="ARBA" id="ARBA00006484"/>
    </source>
</evidence>
<dbReference type="SMART" id="SM00822">
    <property type="entry name" value="PKS_KR"/>
    <property type="match status" value="1"/>
</dbReference>
<proteinExistence type="inferred from homology"/>
<reference evidence="4" key="1">
    <citation type="submission" date="2021-04" db="EMBL/GenBank/DDBJ databases">
        <title>Pseudonocardia sp. nov., isolated from sandy soil of mangrove forest.</title>
        <authorList>
            <person name="Zan Z."/>
            <person name="Huang R."/>
            <person name="Liu W."/>
        </authorList>
    </citation>
    <scope>NUCLEOTIDE SEQUENCE</scope>
    <source>
        <strain evidence="4">S2-4</strain>
    </source>
</reference>
<evidence type="ECO:0000313" key="5">
    <source>
        <dbReference type="Proteomes" id="UP001165283"/>
    </source>
</evidence>
<dbReference type="Pfam" id="PF13561">
    <property type="entry name" value="adh_short_C2"/>
    <property type="match status" value="1"/>
</dbReference>
<name>A0ABT1A955_9PSEU</name>
<feature type="domain" description="Ketoreductase" evidence="3">
    <location>
        <begin position="7"/>
        <end position="204"/>
    </location>
</feature>
<dbReference type="CDD" id="cd05233">
    <property type="entry name" value="SDR_c"/>
    <property type="match status" value="1"/>
</dbReference>
<comment type="similarity">
    <text evidence="1">Belongs to the short-chain dehydrogenases/reductases (SDR) family.</text>
</comment>
<dbReference type="Proteomes" id="UP001165283">
    <property type="component" value="Unassembled WGS sequence"/>
</dbReference>
<keyword evidence="2" id="KW-0560">Oxidoreductase</keyword>
<protein>
    <submittedName>
        <fullName evidence="4">SDR family oxidoreductase</fullName>
    </submittedName>
</protein>
<dbReference type="InterPro" id="IPR057326">
    <property type="entry name" value="KR_dom"/>
</dbReference>
<keyword evidence="5" id="KW-1185">Reference proteome</keyword>
<dbReference type="PANTHER" id="PTHR43639">
    <property type="entry name" value="OXIDOREDUCTASE, SHORT-CHAIN DEHYDROGENASE/REDUCTASE FAMILY (AFU_ORTHOLOGUE AFUA_5G02870)"/>
    <property type="match status" value="1"/>
</dbReference>
<dbReference type="Gene3D" id="3.40.50.720">
    <property type="entry name" value="NAD(P)-binding Rossmann-like Domain"/>
    <property type="match status" value="1"/>
</dbReference>
<dbReference type="PROSITE" id="PS00061">
    <property type="entry name" value="ADH_SHORT"/>
    <property type="match status" value="1"/>
</dbReference>
<dbReference type="EMBL" id="JAGSOV010000068">
    <property type="protein sequence ID" value="MCO1659567.1"/>
    <property type="molecule type" value="Genomic_DNA"/>
</dbReference>
<dbReference type="InterPro" id="IPR002347">
    <property type="entry name" value="SDR_fam"/>
</dbReference>
<dbReference type="PANTHER" id="PTHR43639:SF1">
    <property type="entry name" value="SHORT-CHAIN DEHYDROGENASE_REDUCTASE FAMILY PROTEIN"/>
    <property type="match status" value="1"/>
</dbReference>
<dbReference type="InterPro" id="IPR036291">
    <property type="entry name" value="NAD(P)-bd_dom_sf"/>
</dbReference>
<dbReference type="SUPFAM" id="SSF51735">
    <property type="entry name" value="NAD(P)-binding Rossmann-fold domains"/>
    <property type="match status" value="1"/>
</dbReference>
<organism evidence="4 5">
    <name type="scientific">Pseudonocardia humida</name>
    <dbReference type="NCBI Taxonomy" id="2800819"/>
    <lineage>
        <taxon>Bacteria</taxon>
        <taxon>Bacillati</taxon>
        <taxon>Actinomycetota</taxon>
        <taxon>Actinomycetes</taxon>
        <taxon>Pseudonocardiales</taxon>
        <taxon>Pseudonocardiaceae</taxon>
        <taxon>Pseudonocardia</taxon>
    </lineage>
</organism>
<comment type="caution">
    <text evidence="4">The sequence shown here is derived from an EMBL/GenBank/DDBJ whole genome shotgun (WGS) entry which is preliminary data.</text>
</comment>
<accession>A0ABT1A955</accession>
<sequence length="255" mass="25408">MPDLSGTVTLVTGAGGGIGAGIAERFAAAGAAVVAHHRGGTGPAAAKAARVVDRIVEQGGRAVTARADVTDPDACAALVNVAFARFGRLDAVVACAGVQPVTPLTGLDQAGWREVVDANAAGSFATLQAAAARLRGGGGSITLIASIEGTRPAAGHAHYAASKAAVIMLARAAALEYGPSGVRVNSVSPGLVDRAGLESDWADGVARWRGRAPLGRMGEPCDVGDACVFLASPMARWITGHDLVVDGGMSAVPGW</sequence>
<evidence type="ECO:0000259" key="3">
    <source>
        <dbReference type="SMART" id="SM00822"/>
    </source>
</evidence>